<evidence type="ECO:0008006" key="5">
    <source>
        <dbReference type="Google" id="ProtNLM"/>
    </source>
</evidence>
<comment type="caution">
    <text evidence="3">The sequence shown here is derived from an EMBL/GenBank/DDBJ whole genome shotgun (WGS) entry which is preliminary data.</text>
</comment>
<dbReference type="PANTHER" id="PTHR34136">
    <property type="match status" value="1"/>
</dbReference>
<dbReference type="InterPro" id="IPR004629">
    <property type="entry name" value="WecG_TagA_CpsF"/>
</dbReference>
<protein>
    <recommendedName>
        <fullName evidence="5">Glycosyl transferase</fullName>
    </recommendedName>
</protein>
<dbReference type="PANTHER" id="PTHR34136:SF1">
    <property type="entry name" value="UDP-N-ACETYL-D-MANNOSAMINURONIC ACID TRANSFERASE"/>
    <property type="match status" value="1"/>
</dbReference>
<dbReference type="NCBIfam" id="TIGR00696">
    <property type="entry name" value="wecG_tagA_cpsF"/>
    <property type="match status" value="1"/>
</dbReference>
<dbReference type="CDD" id="cd06533">
    <property type="entry name" value="Glyco_transf_WecG_TagA"/>
    <property type="match status" value="1"/>
</dbReference>
<dbReference type="GO" id="GO:0016758">
    <property type="term" value="F:hexosyltransferase activity"/>
    <property type="evidence" value="ECO:0007669"/>
    <property type="project" value="TreeGrafter"/>
</dbReference>
<dbReference type="Proteomes" id="UP000178583">
    <property type="component" value="Unassembled WGS sequence"/>
</dbReference>
<dbReference type="EMBL" id="MEZY01000002">
    <property type="protein sequence ID" value="OGD65929.1"/>
    <property type="molecule type" value="Genomic_DNA"/>
</dbReference>
<name>A0A1F5EES2_9BACT</name>
<dbReference type="STRING" id="1797472.A2215_03975"/>
<keyword evidence="1" id="KW-0328">Glycosyltransferase</keyword>
<accession>A0A1F5EES2</accession>
<reference evidence="3 4" key="1">
    <citation type="journal article" date="2016" name="Nat. Commun.">
        <title>Thousands of microbial genomes shed light on interconnected biogeochemical processes in an aquifer system.</title>
        <authorList>
            <person name="Anantharaman K."/>
            <person name="Brown C.T."/>
            <person name="Hug L.A."/>
            <person name="Sharon I."/>
            <person name="Castelle C.J."/>
            <person name="Probst A.J."/>
            <person name="Thomas B.C."/>
            <person name="Singh A."/>
            <person name="Wilkins M.J."/>
            <person name="Karaoz U."/>
            <person name="Brodie E.L."/>
            <person name="Williams K.H."/>
            <person name="Hubbard S.S."/>
            <person name="Banfield J.F."/>
        </authorList>
    </citation>
    <scope>NUCLEOTIDE SEQUENCE [LARGE SCALE GENOMIC DNA]</scope>
</reference>
<sequence length="277" mass="31258">MKVLDIKIDPLSLSEAKNTFRAYIIGEKSHLIATVNSEFVVKCQTDSEFKTVLNSKYDLNFADAYGLIWGLWLTTLWKPKIKYIREIFVSIQWLILLLLYPLTPLLSKKVIPARISGSDFIWEMCKIAAREKKSIFLLGNKFGLDPSGVEKVSLELQTKIYDLKIAGTISATPEKSDEQAIIEAIQKSGADIVFVGFGAPAQEKWLARNLHKTGAKVGVGLGGTFDFISGAQTRAPKWIRMIGFEWLFRLIQHPKRISRQLALPKFAIMILIDRLKS</sequence>
<dbReference type="Pfam" id="PF03808">
    <property type="entry name" value="Glyco_tran_WecG"/>
    <property type="match status" value="1"/>
</dbReference>
<proteinExistence type="predicted"/>
<organism evidence="3 4">
    <name type="scientific">Candidatus Berkelbacteria bacterium RIFOXYA2_FULL_43_10</name>
    <dbReference type="NCBI Taxonomy" id="1797472"/>
    <lineage>
        <taxon>Bacteria</taxon>
        <taxon>Candidatus Berkelbacteria</taxon>
    </lineage>
</organism>
<evidence type="ECO:0000313" key="4">
    <source>
        <dbReference type="Proteomes" id="UP000178583"/>
    </source>
</evidence>
<gene>
    <name evidence="3" type="ORF">A2215_03975</name>
</gene>
<evidence type="ECO:0000256" key="1">
    <source>
        <dbReference type="ARBA" id="ARBA00022676"/>
    </source>
</evidence>
<keyword evidence="2" id="KW-0808">Transferase</keyword>
<evidence type="ECO:0000256" key="2">
    <source>
        <dbReference type="ARBA" id="ARBA00022679"/>
    </source>
</evidence>
<evidence type="ECO:0000313" key="3">
    <source>
        <dbReference type="EMBL" id="OGD65929.1"/>
    </source>
</evidence>
<dbReference type="AlphaFoldDB" id="A0A1F5EES2"/>